<dbReference type="RefSeq" id="WP_255132367.1">
    <property type="nucleotide sequence ID" value="NZ_JANDBC010000001.1"/>
</dbReference>
<keyword evidence="1" id="KW-0472">Membrane</keyword>
<dbReference type="Proteomes" id="UP001139125">
    <property type="component" value="Unassembled WGS sequence"/>
</dbReference>
<keyword evidence="1" id="KW-1133">Transmembrane helix</keyword>
<sequence>MYEGLLHAHSGLRWIVLVLIVWALFKAVTGWTGKKDYQKSDRLAALLALIFTHIQLLIGLVLYFISPKVSFQSGVMESQVLRFYTVEHMSMMIIAIALITIGFSTAKRMSDSVAKHKRIAIMYGIGLLVIIASIPWPFRGLGAGWF</sequence>
<feature type="transmembrane region" description="Helical" evidence="1">
    <location>
        <begin position="85"/>
        <end position="106"/>
    </location>
</feature>
<protein>
    <submittedName>
        <fullName evidence="2">Cytochrome B</fullName>
    </submittedName>
</protein>
<keyword evidence="3" id="KW-1185">Reference proteome</keyword>
<gene>
    <name evidence="2" type="ORF">NM125_02075</name>
</gene>
<dbReference type="AlphaFoldDB" id="A0A9X2L1A4"/>
<evidence type="ECO:0000256" key="1">
    <source>
        <dbReference type="SAM" id="Phobius"/>
    </source>
</evidence>
<comment type="caution">
    <text evidence="2">The sequence shown here is derived from an EMBL/GenBank/DDBJ whole genome shotgun (WGS) entry which is preliminary data.</text>
</comment>
<accession>A0A9X2L1A4</accession>
<feature type="transmembrane region" description="Helical" evidence="1">
    <location>
        <begin position="118"/>
        <end position="138"/>
    </location>
</feature>
<reference evidence="2" key="1">
    <citation type="submission" date="2022-06" db="EMBL/GenBank/DDBJ databases">
        <title>Gracilimonas sp. CAU 1638 isolated from sea sediment.</title>
        <authorList>
            <person name="Kim W."/>
        </authorList>
    </citation>
    <scope>NUCLEOTIDE SEQUENCE</scope>
    <source>
        <strain evidence="2">CAU 1638</strain>
    </source>
</reference>
<feature type="transmembrane region" description="Helical" evidence="1">
    <location>
        <begin position="12"/>
        <end position="31"/>
    </location>
</feature>
<evidence type="ECO:0000313" key="3">
    <source>
        <dbReference type="Proteomes" id="UP001139125"/>
    </source>
</evidence>
<proteinExistence type="predicted"/>
<feature type="transmembrane region" description="Helical" evidence="1">
    <location>
        <begin position="43"/>
        <end position="65"/>
    </location>
</feature>
<evidence type="ECO:0000313" key="2">
    <source>
        <dbReference type="EMBL" id="MCP9290364.1"/>
    </source>
</evidence>
<keyword evidence="1" id="KW-0812">Transmembrane</keyword>
<dbReference type="EMBL" id="JANDBC010000001">
    <property type="protein sequence ID" value="MCP9290364.1"/>
    <property type="molecule type" value="Genomic_DNA"/>
</dbReference>
<name>A0A9X2L1A4_9BACT</name>
<organism evidence="2 3">
    <name type="scientific">Gracilimonas sediminicola</name>
    <dbReference type="NCBI Taxonomy" id="2952158"/>
    <lineage>
        <taxon>Bacteria</taxon>
        <taxon>Pseudomonadati</taxon>
        <taxon>Balneolota</taxon>
        <taxon>Balneolia</taxon>
        <taxon>Balneolales</taxon>
        <taxon>Balneolaceae</taxon>
        <taxon>Gracilimonas</taxon>
    </lineage>
</organism>